<evidence type="ECO:0000313" key="2">
    <source>
        <dbReference type="Proteomes" id="UP000297814"/>
    </source>
</evidence>
<keyword evidence="2" id="KW-1185">Reference proteome</keyword>
<gene>
    <name evidence="1" type="ORF">BHYA_0029g00330</name>
</gene>
<dbReference type="EMBL" id="PQXK01000029">
    <property type="protein sequence ID" value="TGO40923.1"/>
    <property type="molecule type" value="Genomic_DNA"/>
</dbReference>
<dbReference type="AlphaFoldDB" id="A0A4Z1H6S6"/>
<comment type="caution">
    <text evidence="1">The sequence shown here is derived from an EMBL/GenBank/DDBJ whole genome shotgun (WGS) entry which is preliminary data.</text>
</comment>
<proteinExistence type="predicted"/>
<organism evidence="1 2">
    <name type="scientific">Botrytis hyacinthi</name>
    <dbReference type="NCBI Taxonomy" id="278943"/>
    <lineage>
        <taxon>Eukaryota</taxon>
        <taxon>Fungi</taxon>
        <taxon>Dikarya</taxon>
        <taxon>Ascomycota</taxon>
        <taxon>Pezizomycotina</taxon>
        <taxon>Leotiomycetes</taxon>
        <taxon>Helotiales</taxon>
        <taxon>Sclerotiniaceae</taxon>
        <taxon>Botrytis</taxon>
    </lineage>
</organism>
<sequence length="61" mass="7404">MEINIAEYAAWPLPDFLWIQLEDNYSETMKLSEMLWKYWGENDKMFKETPLHILTPSHQET</sequence>
<evidence type="ECO:0000313" key="1">
    <source>
        <dbReference type="EMBL" id="TGO40923.1"/>
    </source>
</evidence>
<protein>
    <submittedName>
        <fullName evidence="1">Uncharacterized protein</fullName>
    </submittedName>
</protein>
<reference evidence="1 2" key="1">
    <citation type="submission" date="2017-12" db="EMBL/GenBank/DDBJ databases">
        <title>Comparative genomics of Botrytis spp.</title>
        <authorList>
            <person name="Valero-Jimenez C.A."/>
            <person name="Tapia P."/>
            <person name="Veloso J."/>
            <person name="Silva-Moreno E."/>
            <person name="Staats M."/>
            <person name="Valdes J.H."/>
            <person name="Van Kan J.A.L."/>
        </authorList>
    </citation>
    <scope>NUCLEOTIDE SEQUENCE [LARGE SCALE GENOMIC DNA]</scope>
    <source>
        <strain evidence="1 2">Bh0001</strain>
    </source>
</reference>
<name>A0A4Z1H6S6_9HELO</name>
<accession>A0A4Z1H6S6</accession>
<dbReference type="Proteomes" id="UP000297814">
    <property type="component" value="Unassembled WGS sequence"/>
</dbReference>